<dbReference type="Pfam" id="PF07173">
    <property type="entry name" value="GRDP-like"/>
    <property type="match status" value="1"/>
</dbReference>
<dbReference type="PANTHER" id="PTHR34365">
    <property type="entry name" value="ENOLASE (DUF1399)"/>
    <property type="match status" value="1"/>
</dbReference>
<dbReference type="InterPro" id="IPR009836">
    <property type="entry name" value="GRDP-like"/>
</dbReference>
<accession>A0AAV9HUH5</accession>
<dbReference type="PANTHER" id="PTHR34365:SF7">
    <property type="entry name" value="GLYCINE-RICH DOMAIN-CONTAINING PROTEIN 1"/>
    <property type="match status" value="1"/>
</dbReference>
<reference evidence="1" key="2">
    <citation type="submission" date="2023-06" db="EMBL/GenBank/DDBJ databases">
        <authorList>
            <consortium name="Lawrence Berkeley National Laboratory"/>
            <person name="Mondo S.J."/>
            <person name="Hensen N."/>
            <person name="Bonometti L."/>
            <person name="Westerberg I."/>
            <person name="Brannstrom I.O."/>
            <person name="Guillou S."/>
            <person name="Cros-Aarteil S."/>
            <person name="Calhoun S."/>
            <person name="Haridas S."/>
            <person name="Kuo A."/>
            <person name="Pangilinan J."/>
            <person name="Riley R."/>
            <person name="Labutti K."/>
            <person name="Andreopoulos B."/>
            <person name="Lipzen A."/>
            <person name="Chen C."/>
            <person name="Yanf M."/>
            <person name="Daum C."/>
            <person name="Ng V."/>
            <person name="Clum A."/>
            <person name="Steindorff A."/>
            <person name="Ohm R."/>
            <person name="Martin F."/>
            <person name="Silar P."/>
            <person name="Natvig D."/>
            <person name="Lalanne C."/>
            <person name="Gautier V."/>
            <person name="Ament-Velasquez S.L."/>
            <person name="Kruys A."/>
            <person name="Hutchinson M.I."/>
            <person name="Powell A.J."/>
            <person name="Barry K."/>
            <person name="Miller A.N."/>
            <person name="Grigoriev I.V."/>
            <person name="Debuchy R."/>
            <person name="Gladieux P."/>
            <person name="Thoren M.H."/>
            <person name="Johannesson H."/>
        </authorList>
    </citation>
    <scope>NUCLEOTIDE SEQUENCE</scope>
    <source>
        <strain evidence="1">PSN324</strain>
    </source>
</reference>
<keyword evidence="2" id="KW-1185">Reference proteome</keyword>
<protein>
    <submittedName>
        <fullName evidence="1">Uncharacterized protein</fullName>
    </submittedName>
</protein>
<name>A0AAV9HUH5_9PEZI</name>
<dbReference type="AlphaFoldDB" id="A0AAV9HUH5"/>
<reference evidence="1" key="1">
    <citation type="journal article" date="2023" name="Mol. Phylogenet. Evol.">
        <title>Genome-scale phylogeny and comparative genomics of the fungal order Sordariales.</title>
        <authorList>
            <person name="Hensen N."/>
            <person name="Bonometti L."/>
            <person name="Westerberg I."/>
            <person name="Brannstrom I.O."/>
            <person name="Guillou S."/>
            <person name="Cros-Aarteil S."/>
            <person name="Calhoun S."/>
            <person name="Haridas S."/>
            <person name="Kuo A."/>
            <person name="Mondo S."/>
            <person name="Pangilinan J."/>
            <person name="Riley R."/>
            <person name="LaButti K."/>
            <person name="Andreopoulos B."/>
            <person name="Lipzen A."/>
            <person name="Chen C."/>
            <person name="Yan M."/>
            <person name="Daum C."/>
            <person name="Ng V."/>
            <person name="Clum A."/>
            <person name="Steindorff A."/>
            <person name="Ohm R.A."/>
            <person name="Martin F."/>
            <person name="Silar P."/>
            <person name="Natvig D.O."/>
            <person name="Lalanne C."/>
            <person name="Gautier V."/>
            <person name="Ament-Velasquez S.L."/>
            <person name="Kruys A."/>
            <person name="Hutchinson M.I."/>
            <person name="Powell A.J."/>
            <person name="Barry K."/>
            <person name="Miller A.N."/>
            <person name="Grigoriev I.V."/>
            <person name="Debuchy R."/>
            <person name="Gladieux P."/>
            <person name="Hiltunen Thoren M."/>
            <person name="Johannesson H."/>
        </authorList>
    </citation>
    <scope>NUCLEOTIDE SEQUENCE</scope>
    <source>
        <strain evidence="1">PSN324</strain>
    </source>
</reference>
<proteinExistence type="predicted"/>
<dbReference type="Proteomes" id="UP001321749">
    <property type="component" value="Unassembled WGS sequence"/>
</dbReference>
<organism evidence="1 2">
    <name type="scientific">Cladorrhinum samala</name>
    <dbReference type="NCBI Taxonomy" id="585594"/>
    <lineage>
        <taxon>Eukaryota</taxon>
        <taxon>Fungi</taxon>
        <taxon>Dikarya</taxon>
        <taxon>Ascomycota</taxon>
        <taxon>Pezizomycotina</taxon>
        <taxon>Sordariomycetes</taxon>
        <taxon>Sordariomycetidae</taxon>
        <taxon>Sordariales</taxon>
        <taxon>Podosporaceae</taxon>
        <taxon>Cladorrhinum</taxon>
    </lineage>
</organism>
<comment type="caution">
    <text evidence="1">The sequence shown here is derived from an EMBL/GenBank/DDBJ whole genome shotgun (WGS) entry which is preliminary data.</text>
</comment>
<evidence type="ECO:0000313" key="1">
    <source>
        <dbReference type="EMBL" id="KAK4464366.1"/>
    </source>
</evidence>
<gene>
    <name evidence="1" type="ORF">QBC42DRAFT_344777</name>
</gene>
<sequence length="491" mass="56347">MAFCLKALHNASKLEIQDLEALAGYRQATPQEEEAQIPKPELFSFLQLSPRNTPNTRPSLAQCATHLELLEVFFGLRLRILQSPELDTAFGIMQDHETVYRYDSAHPQRQPVQLADPNWDEKRRAKWPIFLSIAAARFDMWARNSNETVTETDARSRLQHLPPLDIVMVWHAFLLNPKSYQEYCSNLNLKKLQKLPFPWPDVHNAINSREWTFRYTLPPDASSFYRQTFNLEPDLFQSLVETSKLDPGSRIPQSLFRLAIKVAARLGTNARGTHPPLNTVELVDGSASGSTLSLLSLLRPIPCPFTITLANNVERQASFVDKMHRQLWIRSPFVSGTLSRAISRYEKFLSLFQLYPTTMFVPTLDIDLVWHTHQLSAEVYEKGAREVTGKFINHDDTITKTTLSDGMERTAGMWRVRFGEDYEGCFCWDCEGVKDVLGEEEEGGGEKDDDHWGNVGEDLIERVQKEVEYYRSVEVARRKGWERLPVRDSEG</sequence>
<evidence type="ECO:0000313" key="2">
    <source>
        <dbReference type="Proteomes" id="UP001321749"/>
    </source>
</evidence>
<dbReference type="EMBL" id="MU864949">
    <property type="protein sequence ID" value="KAK4464366.1"/>
    <property type="molecule type" value="Genomic_DNA"/>
</dbReference>